<feature type="region of interest" description="Disordered" evidence="2">
    <location>
        <begin position="249"/>
        <end position="270"/>
    </location>
</feature>
<feature type="compositionally biased region" description="Low complexity" evidence="2">
    <location>
        <begin position="724"/>
        <end position="733"/>
    </location>
</feature>
<dbReference type="HOGENOM" id="CLU_344512_0_0_1"/>
<feature type="compositionally biased region" description="Basic residues" evidence="2">
    <location>
        <begin position="528"/>
        <end position="537"/>
    </location>
</feature>
<dbReference type="Proteomes" id="UP000006310">
    <property type="component" value="Chromosome 5"/>
</dbReference>
<reference evidence="6" key="2">
    <citation type="submission" date="2012-08" db="EMBL/GenBank/DDBJ databases">
        <title>Genome sequence of Kazachstania naganishii.</title>
        <authorList>
            <person name="Gordon J.L."/>
            <person name="Armisen D."/>
            <person name="Proux-Wera E."/>
            <person name="OhEigeartaigh S.S."/>
            <person name="Byrne K.P."/>
            <person name="Wolfe K.H."/>
        </authorList>
    </citation>
    <scope>NUCLEOTIDE SEQUENCE [LARGE SCALE GENOMIC DNA]</scope>
    <source>
        <strain evidence="6">ATCC MYA-139 / BCRC 22969 / CBS 8797 / CCRC 22969 / KCTC 17520 / NBRC 10181 / NCYC 3082</strain>
    </source>
</reference>
<feature type="compositionally biased region" description="Acidic residues" evidence="2">
    <location>
        <begin position="335"/>
        <end position="348"/>
    </location>
</feature>
<dbReference type="AlphaFoldDB" id="J7S7Z5"/>
<dbReference type="GO" id="GO:1990115">
    <property type="term" value="P:RNA polymerase III assembly"/>
    <property type="evidence" value="ECO:0007669"/>
    <property type="project" value="TreeGrafter"/>
</dbReference>
<dbReference type="PANTHER" id="PTHR12674">
    <property type="entry name" value="PREFOLDIN SUBUNIT 5"/>
    <property type="match status" value="1"/>
</dbReference>
<dbReference type="GO" id="GO:0016272">
    <property type="term" value="C:prefoldin complex"/>
    <property type="evidence" value="ECO:0007669"/>
    <property type="project" value="InterPro"/>
</dbReference>
<gene>
    <name evidence="5" type="primary">KNAG0E03320</name>
    <name evidence="5" type="ordered locus">KNAG_0E03320</name>
</gene>
<dbReference type="RefSeq" id="XP_022464837.1">
    <property type="nucleotide sequence ID" value="XM_022608330.1"/>
</dbReference>
<evidence type="ECO:0000313" key="5">
    <source>
        <dbReference type="EMBL" id="CCK70591.1"/>
    </source>
</evidence>
<evidence type="ECO:0000313" key="6">
    <source>
        <dbReference type="Proteomes" id="UP000006310"/>
    </source>
</evidence>
<dbReference type="eggNOG" id="ENOG502QVS0">
    <property type="taxonomic scope" value="Eukaryota"/>
</dbReference>
<feature type="compositionally biased region" description="Acidic residues" evidence="2">
    <location>
        <begin position="756"/>
        <end position="767"/>
    </location>
</feature>
<proteinExistence type="inferred from homology"/>
<keyword evidence="3" id="KW-1133">Transmembrane helix</keyword>
<dbReference type="PANTHER" id="PTHR12674:SF2">
    <property type="entry name" value="PREFOLDIN SUBUNIT 5"/>
    <property type="match status" value="1"/>
</dbReference>
<dbReference type="InterPro" id="IPR009053">
    <property type="entry name" value="Prefoldin"/>
</dbReference>
<protein>
    <recommendedName>
        <fullName evidence="4">DUF3835 domain-containing protein</fullName>
    </recommendedName>
</protein>
<evidence type="ECO:0000256" key="3">
    <source>
        <dbReference type="SAM" id="Phobius"/>
    </source>
</evidence>
<dbReference type="Pfam" id="PF02996">
    <property type="entry name" value="Prefoldin"/>
    <property type="match status" value="1"/>
</dbReference>
<accession>J7S7Z5</accession>
<dbReference type="EMBL" id="HE978318">
    <property type="protein sequence ID" value="CCK70591.1"/>
    <property type="molecule type" value="Genomic_DNA"/>
</dbReference>
<keyword evidence="6" id="KW-1185">Reference proteome</keyword>
<sequence length="827" mass="91839">MRWWCRFIRYRSRFCYFFLARDSGIKIFHFLLVLFFWGPMSDEVVPTPGSPVGWFTAGVSGQLIALGMDAQLDFLRGSVERSLESFRSKKSFLEEQLDHYDRIRHELVAFDSRFAAGDDVEGEVNARALNLGDVIISPAERKVYLNIGYEYYVERTVEEVKAFVTDKLSLMAEAIESFDEKVKEAEQTLGNLVELQKRQDGGELGSASNEDSEEPLSMEIREELDDDGNIISSSVTPAASNIAKNKIMDKGSNAGDEDASSLTPAGTSDNAFEQNLKGKLLPDVSTGNKIDTDSLYTFADLVEMMDKEDELEDGSIDPEDINYDYEQFDNMGQYNDDDDDDDDEDEDDRGFMVVPGASARTSFMEQIAQLRAAKNKEVVPEREPEVIEEEVKQVIPVKPLKKSSESKPQQGSILKKSDEPKKGKGKKHVLFAKELGVHEVENWKAENSRQMYTVGAMSRYFSGLVGVDAAEMTDDTHNPSLGEFDSDLFASMLGVKRPDDIHSKYEQSRGGSEETGVEQSQEQEQTPKKKRVSRFKKDRSSTTETPAPTPKANEPVVSDIVERPASPPAPAKQPPRKVSFEGKQLNSLRGPPKRRKSEIQRKITPDMLEQLVPPEEEANTDDGQSGVTGTPSLGSGIPAELQVSSAPAPAKENADLPVASVDYSRLASGEDGIDGMAQAYRLGLYDDDLDDDPGTLLEKLEDFKDYNAEVEVLKDQIAEFQVSDATTARGATADDGDEDDEGPAMTAEIVERDIPDDYGNADDDDDYALSSGKLHESVSLEYHRLRERILRTRGALEGASAADRELEPIDEHGNPLRESKFRARQRG</sequence>
<dbReference type="OMA" id="FKLKQVC"/>
<dbReference type="GO" id="GO:1990113">
    <property type="term" value="P:RNA polymerase I assembly"/>
    <property type="evidence" value="ECO:0007669"/>
    <property type="project" value="TreeGrafter"/>
</dbReference>
<evidence type="ECO:0000256" key="1">
    <source>
        <dbReference type="ARBA" id="ARBA00010048"/>
    </source>
</evidence>
<keyword evidence="3" id="KW-0472">Membrane</keyword>
<feature type="region of interest" description="Disordered" evidence="2">
    <location>
        <begin position="329"/>
        <end position="349"/>
    </location>
</feature>
<feature type="region of interest" description="Disordered" evidence="2">
    <location>
        <begin position="194"/>
        <end position="216"/>
    </location>
</feature>
<dbReference type="Gene3D" id="1.10.287.370">
    <property type="match status" value="1"/>
</dbReference>
<dbReference type="InterPro" id="IPR004127">
    <property type="entry name" value="Prefoldin_subunit_alpha"/>
</dbReference>
<comment type="similarity">
    <text evidence="1">Belongs to the prefoldin subunit alpha family.</text>
</comment>
<feature type="domain" description="DUF3835" evidence="4">
    <location>
        <begin position="511"/>
        <end position="539"/>
    </location>
</feature>
<feature type="region of interest" description="Disordered" evidence="2">
    <location>
        <begin position="502"/>
        <end position="657"/>
    </location>
</feature>
<evidence type="ECO:0000259" key="4">
    <source>
        <dbReference type="Pfam" id="PF12927"/>
    </source>
</evidence>
<keyword evidence="3" id="KW-0812">Transmembrane</keyword>
<dbReference type="InterPro" id="IPR024325">
    <property type="entry name" value="DUF3835"/>
</dbReference>
<reference evidence="5 6" key="1">
    <citation type="journal article" date="2011" name="Proc. Natl. Acad. Sci. U.S.A.">
        <title>Evolutionary erosion of yeast sex chromosomes by mating-type switching accidents.</title>
        <authorList>
            <person name="Gordon J.L."/>
            <person name="Armisen D."/>
            <person name="Proux-Wera E."/>
            <person name="Oheigeartaigh S.S."/>
            <person name="Byrne K.P."/>
            <person name="Wolfe K.H."/>
        </authorList>
    </citation>
    <scope>NUCLEOTIDE SEQUENCE [LARGE SCALE GENOMIC DNA]</scope>
    <source>
        <strain evidence="6">ATCC MYA-139 / BCRC 22969 / CBS 8797 / CCRC 22969 / KCTC 17520 / NBRC 10181 / NCYC 3082</strain>
    </source>
</reference>
<feature type="compositionally biased region" description="Polar residues" evidence="2">
    <location>
        <begin position="260"/>
        <end position="270"/>
    </location>
</feature>
<dbReference type="KEGG" id="kng:KNAG_0E03320"/>
<dbReference type="STRING" id="1071383.J7S7Z5"/>
<dbReference type="GO" id="GO:0005737">
    <property type="term" value="C:cytoplasm"/>
    <property type="evidence" value="ECO:0007669"/>
    <property type="project" value="TreeGrafter"/>
</dbReference>
<dbReference type="InterPro" id="IPR011599">
    <property type="entry name" value="PFD_alpha_archaea"/>
</dbReference>
<feature type="transmembrane region" description="Helical" evidence="3">
    <location>
        <begin position="14"/>
        <end position="37"/>
    </location>
</feature>
<feature type="domain" description="DUF3835" evidence="4">
    <location>
        <begin position="746"/>
        <end position="824"/>
    </location>
</feature>
<dbReference type="GO" id="GO:0006457">
    <property type="term" value="P:protein folding"/>
    <property type="evidence" value="ECO:0007669"/>
    <property type="project" value="InterPro"/>
</dbReference>
<dbReference type="SUPFAM" id="SSF46579">
    <property type="entry name" value="Prefoldin"/>
    <property type="match status" value="1"/>
</dbReference>
<dbReference type="GO" id="GO:1990114">
    <property type="term" value="P:RNA polymerase II core complex assembly"/>
    <property type="evidence" value="ECO:0007669"/>
    <property type="project" value="TreeGrafter"/>
</dbReference>
<feature type="region of interest" description="Disordered" evidence="2">
    <location>
        <begin position="399"/>
        <end position="427"/>
    </location>
</feature>
<feature type="compositionally biased region" description="Basic and acidic residues" evidence="2">
    <location>
        <begin position="802"/>
        <end position="821"/>
    </location>
</feature>
<name>J7S7Z5_HUIN7</name>
<dbReference type="Pfam" id="PF12927">
    <property type="entry name" value="DUF3835"/>
    <property type="match status" value="2"/>
</dbReference>
<dbReference type="GO" id="GO:0051082">
    <property type="term" value="F:unfolded protein binding"/>
    <property type="evidence" value="ECO:0007669"/>
    <property type="project" value="InterPro"/>
</dbReference>
<evidence type="ECO:0000256" key="2">
    <source>
        <dbReference type="SAM" id="MobiDB-lite"/>
    </source>
</evidence>
<organism evidence="5 6">
    <name type="scientific">Huiozyma naganishii (strain ATCC MYA-139 / BCRC 22969 / CBS 8797 / KCTC 17520 / NBRC 10181 / NCYC 3082 / Yp74L-3)</name>
    <name type="common">Yeast</name>
    <name type="synonym">Kazachstania naganishii</name>
    <dbReference type="NCBI Taxonomy" id="1071383"/>
    <lineage>
        <taxon>Eukaryota</taxon>
        <taxon>Fungi</taxon>
        <taxon>Dikarya</taxon>
        <taxon>Ascomycota</taxon>
        <taxon>Saccharomycotina</taxon>
        <taxon>Saccharomycetes</taxon>
        <taxon>Saccharomycetales</taxon>
        <taxon>Saccharomycetaceae</taxon>
        <taxon>Huiozyma</taxon>
    </lineage>
</organism>
<feature type="region of interest" description="Disordered" evidence="2">
    <location>
        <begin position="721"/>
        <end position="769"/>
    </location>
</feature>
<feature type="region of interest" description="Disordered" evidence="2">
    <location>
        <begin position="797"/>
        <end position="827"/>
    </location>
</feature>
<dbReference type="OrthoDB" id="21413at2759"/>
<feature type="compositionally biased region" description="Polar residues" evidence="2">
    <location>
        <begin position="621"/>
        <end position="633"/>
    </location>
</feature>
<dbReference type="GeneID" id="34526291"/>